<protein>
    <submittedName>
        <fullName evidence="2">Uncharacterized protein</fullName>
    </submittedName>
</protein>
<keyword evidence="3" id="KW-1185">Reference proteome</keyword>
<dbReference type="EMBL" id="SRLO01000082">
    <property type="protein sequence ID" value="TNN77470.1"/>
    <property type="molecule type" value="Genomic_DNA"/>
</dbReference>
<evidence type="ECO:0000313" key="3">
    <source>
        <dbReference type="Proteomes" id="UP000314294"/>
    </source>
</evidence>
<comment type="caution">
    <text evidence="2">The sequence shown here is derived from an EMBL/GenBank/DDBJ whole genome shotgun (WGS) entry which is preliminary data.</text>
</comment>
<feature type="region of interest" description="Disordered" evidence="1">
    <location>
        <begin position="211"/>
        <end position="257"/>
    </location>
</feature>
<feature type="region of interest" description="Disordered" evidence="1">
    <location>
        <begin position="19"/>
        <end position="92"/>
    </location>
</feature>
<evidence type="ECO:0000256" key="1">
    <source>
        <dbReference type="SAM" id="MobiDB-lite"/>
    </source>
</evidence>
<reference evidence="2 3" key="1">
    <citation type="submission" date="2019-03" db="EMBL/GenBank/DDBJ databases">
        <title>First draft genome of Liparis tanakae, snailfish: a comprehensive survey of snailfish specific genes.</title>
        <authorList>
            <person name="Kim W."/>
            <person name="Song I."/>
            <person name="Jeong J.-H."/>
            <person name="Kim D."/>
            <person name="Kim S."/>
            <person name="Ryu S."/>
            <person name="Song J.Y."/>
            <person name="Lee S.K."/>
        </authorList>
    </citation>
    <scope>NUCLEOTIDE SEQUENCE [LARGE SCALE GENOMIC DNA]</scope>
    <source>
        <tissue evidence="2">Muscle</tissue>
    </source>
</reference>
<dbReference type="AlphaFoldDB" id="A0A4Z2IHL5"/>
<organism evidence="2 3">
    <name type="scientific">Liparis tanakae</name>
    <name type="common">Tanaka's snailfish</name>
    <dbReference type="NCBI Taxonomy" id="230148"/>
    <lineage>
        <taxon>Eukaryota</taxon>
        <taxon>Metazoa</taxon>
        <taxon>Chordata</taxon>
        <taxon>Craniata</taxon>
        <taxon>Vertebrata</taxon>
        <taxon>Euteleostomi</taxon>
        <taxon>Actinopterygii</taxon>
        <taxon>Neopterygii</taxon>
        <taxon>Teleostei</taxon>
        <taxon>Neoteleostei</taxon>
        <taxon>Acanthomorphata</taxon>
        <taxon>Eupercaria</taxon>
        <taxon>Perciformes</taxon>
        <taxon>Cottioidei</taxon>
        <taxon>Cottales</taxon>
        <taxon>Liparidae</taxon>
        <taxon>Liparis</taxon>
    </lineage>
</organism>
<accession>A0A4Z2IHL5</accession>
<evidence type="ECO:0000313" key="2">
    <source>
        <dbReference type="EMBL" id="TNN77470.1"/>
    </source>
</evidence>
<proteinExistence type="predicted"/>
<sequence length="327" mass="34457">MNQLQLKCSGGCEDVREVRASHEHSGHELPVARTDPPKPEEPLGSPSTDEGGSKPRVSRGHAPHESSTSRWKAGAYPSPALYAGKQEGPEEKQVERLQSGLQRRGQSCRSLPGVRSCEVGWGGDVSVHDVTGVGFPLEAERGGLCWRACLRGMLPSAALHNAHLAGGCAVPGGEVHDNEVITTHVCGRADAAVSRGAADCRGSGPCQAPWVTSPQSLDQAAAEPEAKPPATGDVTLPEKQGQHPAAPPSSFSSQMTSAGTQLQQLCSGWTAALKWKIEPDDQVMTKCSQNRVDAACECSNMVPQTTESREDNAKGGCLSSAEQEDQD</sequence>
<feature type="region of interest" description="Disordered" evidence="1">
    <location>
        <begin position="301"/>
        <end position="327"/>
    </location>
</feature>
<name>A0A4Z2IHL5_9TELE</name>
<gene>
    <name evidence="2" type="ORF">EYF80_012284</name>
</gene>
<dbReference type="Proteomes" id="UP000314294">
    <property type="component" value="Unassembled WGS sequence"/>
</dbReference>